<feature type="compositionally biased region" description="Basic and acidic residues" evidence="1">
    <location>
        <begin position="542"/>
        <end position="551"/>
    </location>
</feature>
<accession>A0A1Y1U8Q6</accession>
<feature type="compositionally biased region" description="Polar residues" evidence="1">
    <location>
        <begin position="470"/>
        <end position="482"/>
    </location>
</feature>
<gene>
    <name evidence="2" type="ORF">BD324DRAFT_683372</name>
</gene>
<feature type="compositionally biased region" description="Low complexity" evidence="1">
    <location>
        <begin position="411"/>
        <end position="430"/>
    </location>
</feature>
<sequence length="619" mass="66428">MALPFGSTQLVASSSSSSSSSKPAYLFRPSQEVWTKLQAASNGLSISFQGDEVSLHIPGSAPIHLAPQASNTPSEVYTLKGDRLDPLGIATSRLTTPIGSNNHNRGAIASGLKTPSTAHFNHHAKPHTQGEQMGRVYSSPGLPSSMTVGGEPIIPLKTRVIQALSLGPMSLEKVVKRVGMPEEDVMRVVRVVGKDLGEGRYTLQPAKYAQVKIASWKYTLEEQRTVVRLAREAFDELGLPSDAEERVDLAQKESEIKESEEGESDVKMDERDTLQVPPIPAPSARKETSAQSTPISSPQIGPIHAGGANSSDSGTKDKASGNAVAGKKKSKGSLGLIGRERAKFAAQQQRASSLPNAQRATSNVASPRLDPTTTVPTTGMASGSSNKAAKAAGTTKRKRNDDDGKSRPDSPADSSAEASNSGESAAGQSAPRGRTKEAKPIKPTTTTSGDGKPEMKKQKSKARPPDEKLSATTRDYSSSDSGSEVEATPLSKRKTGSDHHPQSAPLTHAQTTSSIPTFKRKAPPPVLDLGEARNGASQTEPKTSRPDEESLRDRYEELFPAYQLYTKKLVKIQEALDHGEEGEVVDEVEVERMVKKWQKWHRELEDIRRWFGDGSKVGV</sequence>
<dbReference type="RefSeq" id="XP_021868684.1">
    <property type="nucleotide sequence ID" value="XM_022019184.1"/>
</dbReference>
<evidence type="ECO:0000313" key="3">
    <source>
        <dbReference type="Proteomes" id="UP000193218"/>
    </source>
</evidence>
<feature type="compositionally biased region" description="Basic and acidic residues" evidence="1">
    <location>
        <begin position="399"/>
        <end position="410"/>
    </location>
</feature>
<keyword evidence="3" id="KW-1185">Reference proteome</keyword>
<reference evidence="2 3" key="1">
    <citation type="submission" date="2017-03" db="EMBL/GenBank/DDBJ databases">
        <title>Widespread Adenine N6-methylation of Active Genes in Fungi.</title>
        <authorList>
            <consortium name="DOE Joint Genome Institute"/>
            <person name="Mondo S.J."/>
            <person name="Dannebaum R.O."/>
            <person name="Kuo R.C."/>
            <person name="Louie K.B."/>
            <person name="Bewick A.J."/>
            <person name="Labutti K."/>
            <person name="Haridas S."/>
            <person name="Kuo A."/>
            <person name="Salamov A."/>
            <person name="Ahrendt S.R."/>
            <person name="Lau R."/>
            <person name="Bowen B.P."/>
            <person name="Lipzen A."/>
            <person name="Sullivan W."/>
            <person name="Andreopoulos W.B."/>
            <person name="Clum A."/>
            <person name="Lindquist E."/>
            <person name="Daum C."/>
            <person name="Northen T.R."/>
            <person name="Ramamoorthy G."/>
            <person name="Schmitz R.J."/>
            <person name="Gryganskyi A."/>
            <person name="Culley D."/>
            <person name="Magnuson J."/>
            <person name="James T.Y."/>
            <person name="O'Malley M.A."/>
            <person name="Stajich J.E."/>
            <person name="Spatafora J.W."/>
            <person name="Visel A."/>
            <person name="Grigoriev I.V."/>
        </authorList>
    </citation>
    <scope>NUCLEOTIDE SEQUENCE [LARGE SCALE GENOMIC DNA]</scope>
    <source>
        <strain evidence="2 3">NRRL Y-17943</strain>
    </source>
</reference>
<name>A0A1Y1U8Q6_9TREE</name>
<dbReference type="Gene3D" id="1.10.10.2670">
    <property type="entry name" value="E3 ubiquitin-protein ligase"/>
    <property type="match status" value="1"/>
</dbReference>
<protein>
    <recommendedName>
        <fullName evidence="4">RNA polymerase II elongation factor ELL N-terminal domain-containing protein</fullName>
    </recommendedName>
</protein>
<feature type="compositionally biased region" description="Low complexity" evidence="1">
    <location>
        <begin position="381"/>
        <end position="394"/>
    </location>
</feature>
<dbReference type="AlphaFoldDB" id="A0A1Y1U8Q6"/>
<dbReference type="EMBL" id="NBSH01000014">
    <property type="protein sequence ID" value="ORX34421.1"/>
    <property type="molecule type" value="Genomic_DNA"/>
</dbReference>
<dbReference type="InParanoid" id="A0A1Y1U8Q6"/>
<dbReference type="Proteomes" id="UP000193218">
    <property type="component" value="Unassembled WGS sequence"/>
</dbReference>
<feature type="compositionally biased region" description="Basic and acidic residues" evidence="1">
    <location>
        <begin position="244"/>
        <end position="273"/>
    </location>
</feature>
<feature type="compositionally biased region" description="Polar residues" evidence="1">
    <location>
        <begin position="346"/>
        <end position="380"/>
    </location>
</feature>
<evidence type="ECO:0000313" key="2">
    <source>
        <dbReference type="EMBL" id="ORX34421.1"/>
    </source>
</evidence>
<feature type="compositionally biased region" description="Polar residues" evidence="1">
    <location>
        <begin position="289"/>
        <end position="299"/>
    </location>
</feature>
<feature type="compositionally biased region" description="Basic and acidic residues" evidence="1">
    <location>
        <begin position="451"/>
        <end position="469"/>
    </location>
</feature>
<feature type="region of interest" description="Disordered" evidence="1">
    <location>
        <begin position="1"/>
        <end position="24"/>
    </location>
</feature>
<feature type="compositionally biased region" description="Polar residues" evidence="1">
    <location>
        <begin position="504"/>
        <end position="516"/>
    </location>
</feature>
<feature type="compositionally biased region" description="Polar residues" evidence="1">
    <location>
        <begin position="1"/>
        <end position="12"/>
    </location>
</feature>
<organism evidence="2 3">
    <name type="scientific">Kockovaella imperatae</name>
    <dbReference type="NCBI Taxonomy" id="4999"/>
    <lineage>
        <taxon>Eukaryota</taxon>
        <taxon>Fungi</taxon>
        <taxon>Dikarya</taxon>
        <taxon>Basidiomycota</taxon>
        <taxon>Agaricomycotina</taxon>
        <taxon>Tremellomycetes</taxon>
        <taxon>Tremellales</taxon>
        <taxon>Cuniculitremaceae</taxon>
        <taxon>Kockovaella</taxon>
    </lineage>
</organism>
<dbReference type="OrthoDB" id="2587563at2759"/>
<comment type="caution">
    <text evidence="2">The sequence shown here is derived from an EMBL/GenBank/DDBJ whole genome shotgun (WGS) entry which is preliminary data.</text>
</comment>
<proteinExistence type="predicted"/>
<evidence type="ECO:0008006" key="4">
    <source>
        <dbReference type="Google" id="ProtNLM"/>
    </source>
</evidence>
<feature type="region of interest" description="Disordered" evidence="1">
    <location>
        <begin position="244"/>
        <end position="551"/>
    </location>
</feature>
<dbReference type="GeneID" id="33560993"/>
<evidence type="ECO:0000256" key="1">
    <source>
        <dbReference type="SAM" id="MobiDB-lite"/>
    </source>
</evidence>
<dbReference type="InterPro" id="IPR042065">
    <property type="entry name" value="E3_ELL-like"/>
</dbReference>